<dbReference type="Gene3D" id="3.30.1380.10">
    <property type="match status" value="1"/>
</dbReference>
<reference evidence="2 3" key="1">
    <citation type="submission" date="2022-12" db="EMBL/GenBank/DDBJ databases">
        <title>Dasania phycosphaerae sp. nov., isolated from particulate material of the south coast of Korea.</title>
        <authorList>
            <person name="Jiang Y."/>
        </authorList>
    </citation>
    <scope>NUCLEOTIDE SEQUENCE [LARGE SCALE GENOMIC DNA]</scope>
    <source>
        <strain evidence="2 3">GY-19</strain>
    </source>
</reference>
<dbReference type="InterPro" id="IPR003709">
    <property type="entry name" value="VanY-like_core_dom"/>
</dbReference>
<dbReference type="Proteomes" id="UP001069090">
    <property type="component" value="Unassembled WGS sequence"/>
</dbReference>
<proteinExistence type="predicted"/>
<dbReference type="InterPro" id="IPR052179">
    <property type="entry name" value="DD-CPase-like"/>
</dbReference>
<evidence type="ECO:0000313" key="3">
    <source>
        <dbReference type="Proteomes" id="UP001069090"/>
    </source>
</evidence>
<dbReference type="SUPFAM" id="SSF55166">
    <property type="entry name" value="Hedgehog/DD-peptidase"/>
    <property type="match status" value="1"/>
</dbReference>
<evidence type="ECO:0000313" key="2">
    <source>
        <dbReference type="EMBL" id="MCZ0863656.1"/>
    </source>
</evidence>
<evidence type="ECO:0000259" key="1">
    <source>
        <dbReference type="Pfam" id="PF02557"/>
    </source>
</evidence>
<organism evidence="2 3">
    <name type="scientific">Dasania phycosphaerae</name>
    <dbReference type="NCBI Taxonomy" id="2950436"/>
    <lineage>
        <taxon>Bacteria</taxon>
        <taxon>Pseudomonadati</taxon>
        <taxon>Pseudomonadota</taxon>
        <taxon>Gammaproteobacteria</taxon>
        <taxon>Cellvibrionales</taxon>
        <taxon>Spongiibacteraceae</taxon>
        <taxon>Dasania</taxon>
    </lineage>
</organism>
<dbReference type="GO" id="GO:0006508">
    <property type="term" value="P:proteolysis"/>
    <property type="evidence" value="ECO:0007669"/>
    <property type="project" value="InterPro"/>
</dbReference>
<dbReference type="Pfam" id="PF02557">
    <property type="entry name" value="VanY"/>
    <property type="match status" value="1"/>
</dbReference>
<dbReference type="EMBL" id="JAPTGG010000001">
    <property type="protein sequence ID" value="MCZ0863656.1"/>
    <property type="molecule type" value="Genomic_DNA"/>
</dbReference>
<feature type="domain" description="D-alanyl-D-alanine carboxypeptidase-like core" evidence="1">
    <location>
        <begin position="24"/>
        <end position="180"/>
    </location>
</feature>
<protein>
    <submittedName>
        <fullName evidence="2">M15 family metallopeptidase</fullName>
    </submittedName>
</protein>
<gene>
    <name evidence="2" type="ORF">O0V09_00490</name>
</gene>
<dbReference type="PANTHER" id="PTHR34385:SF1">
    <property type="entry name" value="PEPTIDOGLYCAN L-ALANYL-D-GLUTAMATE ENDOPEPTIDASE CWLK"/>
    <property type="match status" value="1"/>
</dbReference>
<dbReference type="PANTHER" id="PTHR34385">
    <property type="entry name" value="D-ALANYL-D-ALANINE CARBOXYPEPTIDASE"/>
    <property type="match status" value="1"/>
</dbReference>
<sequence>MMDIASLLGQNDQDIDYSSAEAPLHKGVVAAYLDLQRRAAAAGFDLAIASAYRSYERQLAIWNAKLSGARPVYDSQNQLLLLQGLSEWQQLQAVLRWSALPGASRHHWGTDIDIYDRAAVAPDYQLQLSLAEVSEGGPFNAMHNWLDELILAEPELGFFRPYDKDRGGVAPERWHISYAPLAAHYQKALTLTAIRQCCESGDMLLKETVLNNIDLIKNRFIDVPVDCYPENFQFILQ</sequence>
<name>A0A9J6RHA5_9GAMM</name>
<comment type="caution">
    <text evidence="2">The sequence shown here is derived from an EMBL/GenBank/DDBJ whole genome shotgun (WGS) entry which is preliminary data.</text>
</comment>
<dbReference type="GO" id="GO:0008233">
    <property type="term" value="F:peptidase activity"/>
    <property type="evidence" value="ECO:0007669"/>
    <property type="project" value="InterPro"/>
</dbReference>
<dbReference type="InterPro" id="IPR009045">
    <property type="entry name" value="Zn_M74/Hedgehog-like"/>
</dbReference>
<keyword evidence="3" id="KW-1185">Reference proteome</keyword>
<accession>A0A9J6RHA5</accession>
<dbReference type="RefSeq" id="WP_258329806.1">
    <property type="nucleotide sequence ID" value="NZ_JAPTGG010000001.1"/>
</dbReference>
<dbReference type="AlphaFoldDB" id="A0A9J6RHA5"/>
<dbReference type="CDD" id="cd14847">
    <property type="entry name" value="DD-carboxypeptidase_like"/>
    <property type="match status" value="1"/>
</dbReference>